<evidence type="ECO:0000259" key="2">
    <source>
        <dbReference type="PROSITE" id="PS50994"/>
    </source>
</evidence>
<dbReference type="GO" id="GO:0003676">
    <property type="term" value="F:nucleic acid binding"/>
    <property type="evidence" value="ECO:0007669"/>
    <property type="project" value="InterPro"/>
</dbReference>
<feature type="compositionally biased region" description="Polar residues" evidence="1">
    <location>
        <begin position="628"/>
        <end position="647"/>
    </location>
</feature>
<dbReference type="InterPro" id="IPR001584">
    <property type="entry name" value="Integrase_cat-core"/>
</dbReference>
<dbReference type="Proteomes" id="UP000269199">
    <property type="component" value="Chromosome"/>
</dbReference>
<proteinExistence type="predicted"/>
<gene>
    <name evidence="3" type="ORF">RC54_05805</name>
</gene>
<sequence length="660" mass="75179">MGSVAMTTANNTSKVLRLVEGAMVGHEGGAWVIVKINDLEKVTIRRVDGFDQDAKLVSVASLDVYFPPGGKELVEPDVLLTEVSNDDWEEAKRRFDLLQPLLQHVPNRTAAVKAMASQAGVSVATIYNWHKRWLHSEKLSSLLPTKRLGGKGKGRLPESVEALIEEAISGIAEYPSQPTITSAYESLMVSCKQAGVSVPNMLTFKLRIRWRDQVSYLKNRMGAKYAQEKFDPVKENTIRADYPWHMVQIDHAILDVIVVHEKTHQPICRPLLTIAIDVNTRVVVGIYISLEHPSATSVGACLAHTILPKEPYIKQLELDTLVTWPVWGVMRTLHMDNGKDFRGERLMPSFVQYLIERHFRPGRTPRYGAYIERLIGTFSRRMKVVPGATAGKIPDNPDYKPEEKARLTVSQIEKWFVLEVFKYHRTPHRGLNDQKPIEVYQQAFLKPGKGLPRALPPRRTDIEDVKRDFLPEEERAITTEGVQIKARKYWDPVLQAFLHYQRPDENVRTTKFKFKVDDRDVSFIWFFDEIRSKWVKIPSAAVNAVDVSRSEWRKTKKKLKEDGALDPSDQEIYSAVLMQRKITEEHIEEVAHSQVRTSRGRLKKPAVPKAEAKDDQKRRERKARNDAQDNANPEQPVTSSSPPSQGRPSLDDLPNLDGDF</sequence>
<feature type="region of interest" description="Disordered" evidence="1">
    <location>
        <begin position="590"/>
        <end position="660"/>
    </location>
</feature>
<dbReference type="AlphaFoldDB" id="A0AAD0U7N0"/>
<accession>A0AAD0U7N0</accession>
<dbReference type="SUPFAM" id="SSF53098">
    <property type="entry name" value="Ribonuclease H-like"/>
    <property type="match status" value="1"/>
</dbReference>
<evidence type="ECO:0000313" key="3">
    <source>
        <dbReference type="EMBL" id="AYR23367.1"/>
    </source>
</evidence>
<dbReference type="InterPro" id="IPR036397">
    <property type="entry name" value="RNaseH_sf"/>
</dbReference>
<dbReference type="EMBL" id="CP024996">
    <property type="protein sequence ID" value="AYR23367.1"/>
    <property type="molecule type" value="Genomic_DNA"/>
</dbReference>
<feature type="domain" description="Integrase catalytic" evidence="2">
    <location>
        <begin position="239"/>
        <end position="444"/>
    </location>
</feature>
<dbReference type="GO" id="GO:0015074">
    <property type="term" value="P:DNA integration"/>
    <property type="evidence" value="ECO:0007669"/>
    <property type="project" value="InterPro"/>
</dbReference>
<feature type="compositionally biased region" description="Basic and acidic residues" evidence="1">
    <location>
        <begin position="610"/>
        <end position="627"/>
    </location>
</feature>
<dbReference type="Gene3D" id="3.30.420.10">
    <property type="entry name" value="Ribonuclease H-like superfamily/Ribonuclease H"/>
    <property type="match status" value="1"/>
</dbReference>
<organism evidence="3 4">
    <name type="scientific">Herbaspirillum rubrisubalbicans</name>
    <dbReference type="NCBI Taxonomy" id="80842"/>
    <lineage>
        <taxon>Bacteria</taxon>
        <taxon>Pseudomonadati</taxon>
        <taxon>Pseudomonadota</taxon>
        <taxon>Betaproteobacteria</taxon>
        <taxon>Burkholderiales</taxon>
        <taxon>Oxalobacteraceae</taxon>
        <taxon>Herbaspirillum</taxon>
    </lineage>
</organism>
<evidence type="ECO:0000313" key="4">
    <source>
        <dbReference type="Proteomes" id="UP000269199"/>
    </source>
</evidence>
<name>A0AAD0U7N0_9BURK</name>
<evidence type="ECO:0000256" key="1">
    <source>
        <dbReference type="SAM" id="MobiDB-lite"/>
    </source>
</evidence>
<dbReference type="InterPro" id="IPR012337">
    <property type="entry name" value="RNaseH-like_sf"/>
</dbReference>
<dbReference type="PROSITE" id="PS50994">
    <property type="entry name" value="INTEGRASE"/>
    <property type="match status" value="1"/>
</dbReference>
<protein>
    <recommendedName>
        <fullName evidence="2">Integrase catalytic domain-containing protein</fullName>
    </recommendedName>
</protein>
<reference evidence="3 4" key="1">
    <citation type="submission" date="2017-11" db="EMBL/GenBank/DDBJ databases">
        <title>Complete genome sequence of Herbaspirillum rubrisubalbicans DSM 11543.</title>
        <authorList>
            <person name="Chen M."/>
            <person name="An Q."/>
        </authorList>
    </citation>
    <scope>NUCLEOTIDE SEQUENCE [LARGE SCALE GENOMIC DNA]</scope>
    <source>
        <strain evidence="3 4">DSM 11543</strain>
    </source>
</reference>